<comment type="caution">
    <text evidence="6">The sequence shown here is derived from an EMBL/GenBank/DDBJ whole genome shotgun (WGS) entry which is preliminary data.</text>
</comment>
<feature type="compositionally biased region" description="Basic and acidic residues" evidence="5">
    <location>
        <begin position="699"/>
        <end position="728"/>
    </location>
</feature>
<feature type="compositionally biased region" description="Polar residues" evidence="5">
    <location>
        <begin position="733"/>
        <end position="761"/>
    </location>
</feature>
<dbReference type="GO" id="GO:0030479">
    <property type="term" value="C:actin cortical patch"/>
    <property type="evidence" value="ECO:0007669"/>
    <property type="project" value="UniProtKB-SubCell"/>
</dbReference>
<feature type="compositionally biased region" description="Polar residues" evidence="5">
    <location>
        <begin position="349"/>
        <end position="367"/>
    </location>
</feature>
<dbReference type="Pfam" id="PF11489">
    <property type="entry name" value="Aim21"/>
    <property type="match status" value="1"/>
</dbReference>
<feature type="compositionally biased region" description="Basic and acidic residues" evidence="5">
    <location>
        <begin position="619"/>
        <end position="628"/>
    </location>
</feature>
<feature type="compositionally biased region" description="Polar residues" evidence="5">
    <location>
        <begin position="538"/>
        <end position="553"/>
    </location>
</feature>
<feature type="compositionally biased region" description="Polar residues" evidence="5">
    <location>
        <begin position="606"/>
        <end position="618"/>
    </location>
</feature>
<evidence type="ECO:0000256" key="1">
    <source>
        <dbReference type="ARBA" id="ARBA00002092"/>
    </source>
</evidence>
<comment type="function">
    <text evidence="1">Involved in mitochondrial migration along actin filaments.</text>
</comment>
<feature type="compositionally biased region" description="Basic and acidic residues" evidence="5">
    <location>
        <begin position="886"/>
        <end position="939"/>
    </location>
</feature>
<sequence>MLKHPLDLWLGGVICVIVCVFTLSLNCINAGSPFLVTNINNLLCHKVKIVEEKFVIKLMSSEEVPPVPARPERLTASPSPVPVVPARPNSKSPTPQVPTRRPNRVKTSDLDNSMPNTDNQLEEMQSSTLQKSNESRTKPNRLQEQEDNVQRGKEDLLGTNEMELELQEEKERLLKKKELELAERRMHQFNREEELKVSDKRKAELMLERKKEHEQEDFKKQKELKKRQELELEVKRKELEKLEKERQMTKENSRKLEEETSSEAELNENVNLDDQAPLVNADHDFNIKDEVQKKQEIPRIPERPKKSQSPQDIESKPDIGRPKIPERRPRAVGGRLTENPVGLKKGSDSSENQFSEPLSMPDKSSTALEKDVSGSPTNSKIEPNTVEKETLGELPSIPQKRPVRLKKEMSNGSPMSLERKLEPIEKKSNVSSFVPEKSFFSREKKLSNEYDHSGKDFEPTREESSAEGLVIPTERSDPVDGNSTVDSSVVSEKGPETLEKKSADDISTLSEKKLEDSTAEPFNNSTVILEKNSEPEKTNTSTDPLNTQPSFFSLESEKGLDVENKSESPFAQEREQNTNVKNQASKAPAIEENAHLFSPKSEIENLGSQESRTPPSDVSKQRSVESVESHVPSGQDHEELTMKDDSTKMLDVDVDKNKGESGLRDGEDRPEEPTKELIKKKAPPVPKKPSSRIVAFQEMLRKQQMEEMQGPHRKDSESVAEVSKHDSNETDSPEMSQQSVPQRPARQQISAEKSKFASSLNGLFALPGMSPMGRLPPSFAKKLEPASSTTNQEEKKDSQTTKHSVSEVRSSRARGPRGRKLPSNLASVEKVNSESKTNEIEIFETWKTVLQKENERTIPGRSSSFSKNSIDYSNEKTLEVTNPAHFDLDSDKAVRPFKEDEEAQDHGESILHDPRENTVLPKEDVGAIEQVPKESEKGKNTQAYEKSQESKTKSGEPLLPERSSGNLHENQPLIREIPSTSQFFTKIGSTEQSGSVSPESPDEHEEKKHKQLEQPLIPKRPLKSEDRQQPLGLERSSTITPHAIHDSTKQGEFMVLEKSGRQESKEQEHHEELIPERPLQKQEENNPSGLKRPSIEESSMGDELSLSERPAEYHGKEHKRTVESLIPREPTKLTEESEELSKSEFSRGNSEHKKDFDSPKNFSEFTEPIPETTFSFDGMEDSSKNDDDNIITVKDAGDS</sequence>
<protein>
    <recommendedName>
        <fullName evidence="4">Altered inheritance of mitochondria protein 21</fullName>
    </recommendedName>
</protein>
<feature type="compositionally biased region" description="Basic and acidic residues" evidence="5">
    <location>
        <begin position="635"/>
        <end position="679"/>
    </location>
</feature>
<dbReference type="AlphaFoldDB" id="A0A4C2EBM6"/>
<feature type="compositionally biased region" description="Basic and acidic residues" evidence="5">
    <location>
        <begin position="439"/>
        <end position="464"/>
    </location>
</feature>
<comment type="similarity">
    <text evidence="3">Belongs to the AIM21 family.</text>
</comment>
<gene>
    <name evidence="6" type="primary">AIM21</name>
    <name evidence="6" type="ORF">ZYGM_002965</name>
</gene>
<feature type="compositionally biased region" description="Basic and acidic residues" evidence="5">
    <location>
        <begin position="1058"/>
        <end position="1084"/>
    </location>
</feature>
<evidence type="ECO:0000256" key="5">
    <source>
        <dbReference type="SAM" id="MobiDB-lite"/>
    </source>
</evidence>
<reference evidence="6 7" key="1">
    <citation type="submission" date="2019-01" db="EMBL/GenBank/DDBJ databases">
        <title>Draft Genome Sequencing of Zygosaccharomyces mellis Ca-7.</title>
        <authorList>
            <person name="Shiwa Y."/>
            <person name="Kanesaki Y."/>
            <person name="Ishige T."/>
            <person name="Mura K."/>
            <person name="Hori T."/>
            <person name="Tamura T."/>
        </authorList>
    </citation>
    <scope>NUCLEOTIDE SEQUENCE [LARGE SCALE GENOMIC DNA]</scope>
    <source>
        <strain evidence="6 7">Ca-7</strain>
    </source>
</reference>
<name>A0A4C2EBM6_9SACH</name>
<accession>A0A4C2EBM6</accession>
<feature type="region of interest" description="Disordered" evidence="5">
    <location>
        <begin position="881"/>
        <end position="1199"/>
    </location>
</feature>
<feature type="compositionally biased region" description="Polar residues" evidence="5">
    <location>
        <begin position="481"/>
        <end position="490"/>
    </location>
</feature>
<comment type="subcellular location">
    <subcellularLocation>
        <location evidence="2">Cytoplasm</location>
        <location evidence="2">Cytoskeleton</location>
        <location evidence="2">Actin patch</location>
    </subcellularLocation>
</comment>
<keyword evidence="7" id="KW-1185">Reference proteome</keyword>
<feature type="compositionally biased region" description="Polar residues" evidence="5">
    <location>
        <begin position="978"/>
        <end position="998"/>
    </location>
</feature>
<evidence type="ECO:0000313" key="7">
    <source>
        <dbReference type="Proteomes" id="UP000301737"/>
    </source>
</evidence>
<feature type="compositionally biased region" description="Basic and acidic residues" evidence="5">
    <location>
        <begin position="208"/>
        <end position="258"/>
    </location>
</feature>
<evidence type="ECO:0000313" key="6">
    <source>
        <dbReference type="EMBL" id="GCE99468.1"/>
    </source>
</evidence>
<dbReference type="InterPro" id="IPR021582">
    <property type="entry name" value="Aim21"/>
</dbReference>
<dbReference type="EMBL" id="BIMX01000010">
    <property type="protein sequence ID" value="GCE99468.1"/>
    <property type="molecule type" value="Genomic_DNA"/>
</dbReference>
<feature type="region of interest" description="Disordered" evidence="5">
    <location>
        <begin position="65"/>
        <end position="158"/>
    </location>
</feature>
<feature type="compositionally biased region" description="Basic and acidic residues" evidence="5">
    <location>
        <begin position="1129"/>
        <end position="1158"/>
    </location>
</feature>
<feature type="compositionally biased region" description="Basic and acidic residues" evidence="5">
    <location>
        <begin position="555"/>
        <end position="576"/>
    </location>
</feature>
<evidence type="ECO:0000256" key="2">
    <source>
        <dbReference type="ARBA" id="ARBA00004134"/>
    </source>
</evidence>
<dbReference type="OrthoDB" id="3995855at2759"/>
<feature type="compositionally biased region" description="Basic and acidic residues" evidence="5">
    <location>
        <begin position="281"/>
        <end position="305"/>
    </location>
</feature>
<feature type="compositionally biased region" description="Basic and acidic residues" evidence="5">
    <location>
        <begin position="792"/>
        <end position="810"/>
    </location>
</feature>
<organism evidence="6 7">
    <name type="scientific">Zygosaccharomyces mellis</name>
    <dbReference type="NCBI Taxonomy" id="42258"/>
    <lineage>
        <taxon>Eukaryota</taxon>
        <taxon>Fungi</taxon>
        <taxon>Dikarya</taxon>
        <taxon>Ascomycota</taxon>
        <taxon>Saccharomycotina</taxon>
        <taxon>Saccharomycetes</taxon>
        <taxon>Saccharomycetales</taxon>
        <taxon>Saccharomycetaceae</taxon>
        <taxon>Zygosaccharomyces</taxon>
    </lineage>
</organism>
<feature type="compositionally biased region" description="Basic and acidic residues" evidence="5">
    <location>
        <begin position="133"/>
        <end position="156"/>
    </location>
</feature>
<feature type="compositionally biased region" description="Basic residues" evidence="5">
    <location>
        <begin position="811"/>
        <end position="820"/>
    </location>
</feature>
<feature type="compositionally biased region" description="Polar residues" evidence="5">
    <location>
        <begin position="110"/>
        <end position="132"/>
    </location>
</feature>
<proteinExistence type="inferred from homology"/>
<evidence type="ECO:0000256" key="3">
    <source>
        <dbReference type="ARBA" id="ARBA00006466"/>
    </source>
</evidence>
<feature type="region of interest" description="Disordered" evidence="5">
    <location>
        <begin position="208"/>
        <end position="836"/>
    </location>
</feature>
<dbReference type="Proteomes" id="UP000301737">
    <property type="component" value="Unassembled WGS sequence"/>
</dbReference>
<evidence type="ECO:0000256" key="4">
    <source>
        <dbReference type="ARBA" id="ARBA00021016"/>
    </source>
</evidence>
<feature type="compositionally biased region" description="Basic and acidic residues" evidence="5">
    <location>
        <begin position="417"/>
        <end position="428"/>
    </location>
</feature>
<feature type="compositionally biased region" description="Basic and acidic residues" evidence="5">
    <location>
        <begin position="313"/>
        <end position="329"/>
    </location>
</feature>
<feature type="compositionally biased region" description="Basic and acidic residues" evidence="5">
    <location>
        <begin position="493"/>
        <end position="516"/>
    </location>
</feature>